<dbReference type="RefSeq" id="WP_319845548.1">
    <property type="nucleotide sequence ID" value="NZ_JAXAFJ010000012.1"/>
</dbReference>
<dbReference type="InterPro" id="IPR002823">
    <property type="entry name" value="DUF112_TM"/>
</dbReference>
<evidence type="ECO:0000256" key="1">
    <source>
        <dbReference type="SAM" id="Phobius"/>
    </source>
</evidence>
<reference evidence="3 4" key="1">
    <citation type="submission" date="2023-11" db="EMBL/GenBank/DDBJ databases">
        <authorList>
            <person name="Bao R."/>
        </authorList>
    </citation>
    <scope>NUCLEOTIDE SEQUENCE [LARGE SCALE GENOMIC DNA]</scope>
    <source>
        <strain evidence="3 4">PJ23</strain>
    </source>
</reference>
<organism evidence="3 4">
    <name type="scientific">Terrihabitans rhizophilus</name>
    <dbReference type="NCBI Taxonomy" id="3092662"/>
    <lineage>
        <taxon>Bacteria</taxon>
        <taxon>Pseudomonadati</taxon>
        <taxon>Pseudomonadota</taxon>
        <taxon>Alphaproteobacteria</taxon>
        <taxon>Hyphomicrobiales</taxon>
        <taxon>Terrihabitans</taxon>
    </lineage>
</organism>
<protein>
    <submittedName>
        <fullName evidence="3">Tripartite tricarboxylate transporter permease</fullName>
    </submittedName>
</protein>
<name>A0ABU4RUU1_9HYPH</name>
<keyword evidence="1" id="KW-1133">Transmembrane helix</keyword>
<evidence type="ECO:0000313" key="4">
    <source>
        <dbReference type="Proteomes" id="UP001274321"/>
    </source>
</evidence>
<feature type="transmembrane region" description="Helical" evidence="1">
    <location>
        <begin position="33"/>
        <end position="54"/>
    </location>
</feature>
<comment type="caution">
    <text evidence="3">The sequence shown here is derived from an EMBL/GenBank/DDBJ whole genome shotgun (WGS) entry which is preliminary data.</text>
</comment>
<evidence type="ECO:0000313" key="3">
    <source>
        <dbReference type="EMBL" id="MDX6807415.1"/>
    </source>
</evidence>
<keyword evidence="1" id="KW-0812">Transmembrane</keyword>
<proteinExistence type="predicted"/>
<feature type="domain" description="DUF112" evidence="2">
    <location>
        <begin position="10"/>
        <end position="114"/>
    </location>
</feature>
<feature type="transmembrane region" description="Helical" evidence="1">
    <location>
        <begin position="9"/>
        <end position="27"/>
    </location>
</feature>
<keyword evidence="4" id="KW-1185">Reference proteome</keyword>
<feature type="transmembrane region" description="Helical" evidence="1">
    <location>
        <begin position="81"/>
        <end position="107"/>
    </location>
</feature>
<keyword evidence="1" id="KW-0472">Membrane</keyword>
<accession>A0ABU4RUU1</accession>
<dbReference type="Pfam" id="PF01970">
    <property type="entry name" value="TctA"/>
    <property type="match status" value="1"/>
</dbReference>
<evidence type="ECO:0000259" key="2">
    <source>
        <dbReference type="Pfam" id="PF01970"/>
    </source>
</evidence>
<sequence>MEIGLSPACGLRLANTIIMLLPFMLAVDVDVDMIFMVSLLCASQMGGGITSILLNIPGNGGSAATCLDGYPMAKKGQGQQALVLSFVASTVGGMVTAGMSIFLLPYMARLAYYLHSGGSHWDHAIGWQDQLRRPSRADRTTACGARWHMRRSIGVACLHAPSVALHWDGAGKRHLSLCRHNCFSDGPRISYL</sequence>
<dbReference type="PANTHER" id="PTHR35342:SF5">
    <property type="entry name" value="TRICARBOXYLIC TRANSPORT PROTEIN"/>
    <property type="match status" value="1"/>
</dbReference>
<dbReference type="PANTHER" id="PTHR35342">
    <property type="entry name" value="TRICARBOXYLIC TRANSPORT PROTEIN"/>
    <property type="match status" value="1"/>
</dbReference>
<dbReference type="EMBL" id="JAXAFJ010000012">
    <property type="protein sequence ID" value="MDX6807415.1"/>
    <property type="molecule type" value="Genomic_DNA"/>
</dbReference>
<gene>
    <name evidence="3" type="ORF">SCD90_15195</name>
</gene>
<dbReference type="Proteomes" id="UP001274321">
    <property type="component" value="Unassembled WGS sequence"/>
</dbReference>